<comment type="caution">
    <text evidence="3">The sequence shown here is derived from an EMBL/GenBank/DDBJ whole genome shotgun (WGS) entry which is preliminary data.</text>
</comment>
<dbReference type="Proteomes" id="UP000735302">
    <property type="component" value="Unassembled WGS sequence"/>
</dbReference>
<keyword evidence="4" id="KW-1185">Reference proteome</keyword>
<evidence type="ECO:0000256" key="1">
    <source>
        <dbReference type="ARBA" id="ARBA00022536"/>
    </source>
</evidence>
<name>A0AAV4AS60_9GAST</name>
<dbReference type="GO" id="GO:0005044">
    <property type="term" value="F:scavenger receptor activity"/>
    <property type="evidence" value="ECO:0007669"/>
    <property type="project" value="InterPro"/>
</dbReference>
<evidence type="ECO:0000256" key="2">
    <source>
        <dbReference type="SAM" id="Phobius"/>
    </source>
</evidence>
<dbReference type="AlphaFoldDB" id="A0AAV4AS60"/>
<proteinExistence type="predicted"/>
<evidence type="ECO:0000313" key="4">
    <source>
        <dbReference type="Proteomes" id="UP000735302"/>
    </source>
</evidence>
<feature type="transmembrane region" description="Helical" evidence="2">
    <location>
        <begin position="127"/>
        <end position="147"/>
    </location>
</feature>
<sequence>MLTDLGNLATIPRRQILQTGIGSSTNGSKCQKLGPNCTYVCHCAGGLQACRQGGICIGHCANGWIGRTCQIPCPLRTYGANCSHNCSVNCRNETCNHEDGFCFCKSDAPTHGCQRHFTDYESAFNQFWLIGCALSLIAVSGLIFLGPRCNAAAKSRKNQFKFLQYVFNRRNSGSSGDSAARRNLGLYTCTHLVAAIP</sequence>
<gene>
    <name evidence="3" type="ORF">PoB_003665200</name>
</gene>
<keyword evidence="2" id="KW-1133">Transmembrane helix</keyword>
<keyword evidence="1" id="KW-0245">EGF-like domain</keyword>
<dbReference type="Gene3D" id="2.170.300.10">
    <property type="entry name" value="Tie2 ligand-binding domain superfamily"/>
    <property type="match status" value="1"/>
</dbReference>
<dbReference type="PANTHER" id="PTHR24043">
    <property type="entry name" value="SCAVENGER RECEPTOR CLASS F"/>
    <property type="match status" value="1"/>
</dbReference>
<reference evidence="3 4" key="1">
    <citation type="journal article" date="2021" name="Elife">
        <title>Chloroplast acquisition without the gene transfer in kleptoplastic sea slugs, Plakobranchus ocellatus.</title>
        <authorList>
            <person name="Maeda T."/>
            <person name="Takahashi S."/>
            <person name="Yoshida T."/>
            <person name="Shimamura S."/>
            <person name="Takaki Y."/>
            <person name="Nagai Y."/>
            <person name="Toyoda A."/>
            <person name="Suzuki Y."/>
            <person name="Arimoto A."/>
            <person name="Ishii H."/>
            <person name="Satoh N."/>
            <person name="Nishiyama T."/>
            <person name="Hasebe M."/>
            <person name="Maruyama T."/>
            <person name="Minagawa J."/>
            <person name="Obokata J."/>
            <person name="Shigenobu S."/>
        </authorList>
    </citation>
    <scope>NUCLEOTIDE SEQUENCE [LARGE SCALE GENOMIC DNA]</scope>
</reference>
<dbReference type="EMBL" id="BLXT01004148">
    <property type="protein sequence ID" value="GFO10147.1"/>
    <property type="molecule type" value="Genomic_DNA"/>
</dbReference>
<protein>
    <submittedName>
        <fullName evidence="3">Multiple epidermal growth factor-like domains protein 10</fullName>
    </submittedName>
</protein>
<keyword evidence="2" id="KW-0472">Membrane</keyword>
<organism evidence="3 4">
    <name type="scientific">Plakobranchus ocellatus</name>
    <dbReference type="NCBI Taxonomy" id="259542"/>
    <lineage>
        <taxon>Eukaryota</taxon>
        <taxon>Metazoa</taxon>
        <taxon>Spiralia</taxon>
        <taxon>Lophotrochozoa</taxon>
        <taxon>Mollusca</taxon>
        <taxon>Gastropoda</taxon>
        <taxon>Heterobranchia</taxon>
        <taxon>Euthyneura</taxon>
        <taxon>Panpulmonata</taxon>
        <taxon>Sacoglossa</taxon>
        <taxon>Placobranchoidea</taxon>
        <taxon>Plakobranchidae</taxon>
        <taxon>Plakobranchus</taxon>
    </lineage>
</organism>
<evidence type="ECO:0000313" key="3">
    <source>
        <dbReference type="EMBL" id="GFO10147.1"/>
    </source>
</evidence>
<dbReference type="InterPro" id="IPR042635">
    <property type="entry name" value="MEGF10/SREC1/2-like"/>
</dbReference>
<accession>A0AAV4AS60</accession>
<keyword evidence="2" id="KW-0812">Transmembrane</keyword>